<dbReference type="Gene3D" id="3.30.1450.10">
    <property type="match status" value="1"/>
</dbReference>
<dbReference type="PANTHER" id="PTHR37482">
    <property type="entry name" value="OUTER MEMBRANE PROTEIN ASSEMBLY FACTOR BAME"/>
    <property type="match status" value="1"/>
</dbReference>
<accession>A0A564WFP7</accession>
<dbReference type="GO" id="GO:0043165">
    <property type="term" value="P:Gram-negative-bacterium-type cell outer membrane assembly"/>
    <property type="evidence" value="ECO:0007669"/>
    <property type="project" value="TreeGrafter"/>
</dbReference>
<proteinExistence type="predicted"/>
<keyword evidence="1" id="KW-0732">Signal</keyword>
<sequence>MLSERRFTVASKALGGKARRGQAEPHHWRISGLPAVPAFLVLATLLFGIGVSACTPRAGTHGDPLVRDRVNSIVPGVHTRDDVAAILGSPSTNSPFDGEKWYYISSRTETFAFLPREEFDRQVVVIAFDESGRVRSVEKFGQERGQDVAIVRRETPTAGNDLNLVQEFLGNIGRFNKNEAEAGSR</sequence>
<keyword evidence="7" id="KW-1185">Reference proteome</keyword>
<evidence type="ECO:0000313" key="6">
    <source>
        <dbReference type="EMBL" id="VUX46304.1"/>
    </source>
</evidence>
<dbReference type="Proteomes" id="UP000326641">
    <property type="component" value="Unassembled WGS sequence"/>
</dbReference>
<evidence type="ECO:0000259" key="5">
    <source>
        <dbReference type="Pfam" id="PF04355"/>
    </source>
</evidence>
<evidence type="ECO:0000256" key="1">
    <source>
        <dbReference type="ARBA" id="ARBA00022729"/>
    </source>
</evidence>
<feature type="domain" description="Outer membrane protein assembly factor BamE" evidence="5">
    <location>
        <begin position="68"/>
        <end position="137"/>
    </location>
</feature>
<evidence type="ECO:0000256" key="3">
    <source>
        <dbReference type="ARBA" id="ARBA00023237"/>
    </source>
</evidence>
<dbReference type="GO" id="GO:1990063">
    <property type="term" value="C:Bam protein complex"/>
    <property type="evidence" value="ECO:0007669"/>
    <property type="project" value="TreeGrafter"/>
</dbReference>
<comment type="caution">
    <text evidence="6">The sequence shown here is derived from an EMBL/GenBank/DDBJ whole genome shotgun (WGS) entry which is preliminary data.</text>
</comment>
<protein>
    <submittedName>
        <fullName evidence="6">Membrane protein SmpA (Modular protein)</fullName>
    </submittedName>
</protein>
<keyword evidence="2 4" id="KW-0472">Membrane</keyword>
<dbReference type="AlphaFoldDB" id="A0A564WFP7"/>
<feature type="transmembrane region" description="Helical" evidence="4">
    <location>
        <begin position="30"/>
        <end position="51"/>
    </location>
</feature>
<dbReference type="GO" id="GO:0030674">
    <property type="term" value="F:protein-macromolecule adaptor activity"/>
    <property type="evidence" value="ECO:0007669"/>
    <property type="project" value="TreeGrafter"/>
</dbReference>
<reference evidence="6" key="1">
    <citation type="submission" date="2018-11" db="EMBL/GenBank/DDBJ databases">
        <authorList>
            <person name="Onetto C."/>
        </authorList>
    </citation>
    <scope>NUCLEOTIDE SEQUENCE [LARGE SCALE GENOMIC DNA]</scope>
</reference>
<evidence type="ECO:0000313" key="7">
    <source>
        <dbReference type="Proteomes" id="UP000326641"/>
    </source>
</evidence>
<dbReference type="InterPro" id="IPR007450">
    <property type="entry name" value="BamE_dom"/>
</dbReference>
<evidence type="ECO:0000256" key="2">
    <source>
        <dbReference type="ARBA" id="ARBA00023136"/>
    </source>
</evidence>
<keyword evidence="3" id="KW-0998">Cell outer membrane</keyword>
<dbReference type="InterPro" id="IPR037873">
    <property type="entry name" value="BamE-like"/>
</dbReference>
<gene>
    <name evidence="6" type="ORF">DF3PA_20204</name>
</gene>
<name>A0A564WFP7_9PROT</name>
<dbReference type="GO" id="GO:0051205">
    <property type="term" value="P:protein insertion into membrane"/>
    <property type="evidence" value="ECO:0007669"/>
    <property type="project" value="TreeGrafter"/>
</dbReference>
<dbReference type="InterPro" id="IPR026592">
    <property type="entry name" value="BamE"/>
</dbReference>
<keyword evidence="4" id="KW-1133">Transmembrane helix</keyword>
<dbReference type="Pfam" id="PF04355">
    <property type="entry name" value="BamE"/>
    <property type="match status" value="1"/>
</dbReference>
<dbReference type="EMBL" id="UXAT02000012">
    <property type="protein sequence ID" value="VUX46304.1"/>
    <property type="molecule type" value="Genomic_DNA"/>
</dbReference>
<evidence type="ECO:0000256" key="4">
    <source>
        <dbReference type="SAM" id="Phobius"/>
    </source>
</evidence>
<keyword evidence="4" id="KW-0812">Transmembrane</keyword>
<dbReference type="PANTHER" id="PTHR37482:SF1">
    <property type="entry name" value="OUTER MEMBRANE PROTEIN ASSEMBLY FACTOR BAME"/>
    <property type="match status" value="1"/>
</dbReference>
<organism evidence="6 7">
    <name type="scientific">Candidatus Defluviicoccus seviourii</name>
    <dbReference type="NCBI Taxonomy" id="2565273"/>
    <lineage>
        <taxon>Bacteria</taxon>
        <taxon>Pseudomonadati</taxon>
        <taxon>Pseudomonadota</taxon>
        <taxon>Alphaproteobacteria</taxon>
        <taxon>Rhodospirillales</taxon>
        <taxon>Rhodospirillaceae</taxon>
        <taxon>Defluviicoccus</taxon>
    </lineage>
</organism>